<feature type="chain" id="PRO_5047470894" evidence="1">
    <location>
        <begin position="25"/>
        <end position="695"/>
    </location>
</feature>
<dbReference type="EMBL" id="CP134146">
    <property type="protein sequence ID" value="WNC67731.1"/>
    <property type="molecule type" value="Genomic_DNA"/>
</dbReference>
<sequence>MKIKKIGQSAFFAILCCVSLLSQAATIDPANTNLQYTGRWNFDNPSTPKVTWHGSKLVFSFNGTSASVDIDAGTRSPYGTQWKEQYRVIIDGVASPNRIEMEPGRATYTLANNLPLGDHTIELFKETTYSYKSASTIYGVIIDGSLLTPPARPALRIEFLGDSNMDGTSNYSEQDNGDSGGYYAYPAMVSRMLNAEMNLQAVGGATLDKAGQGGDNDVRSFIFSENYIDQDLNYRSGFDPHVIVVNAGANDVGAGKVEIKNRYKDVIADLRTVYGDSPHIVLMNAYGWNLNEPANYSHEVVDEVGGNLSVMLFPWMWEQYHGSMWDHSGQAHMLAEHIASLNAAWSIQNSNDIANAFTDDGNVANGSFEDVAPFGSYGWRYYDDPGVERVYDPSGAADGNYYLRLTADSQPRAVHQATDATGDLLRGATQGGETYTLTAQIRGTAAGAQAKVETHFQGQELWTHKTEDGSPYDYQITTFDVTTQWQQYTHTFTADAGVWQLFNYLVASQGSVEFDDVVLTVGGGQPPVNQAPTAAFTVSTNNLTADFSNTSSDSDGSIVSYSWNFGDGNSANTESPSHTYTTAGSYNVDLTVTDDDGDSASTNQSVTVTEASGGDLSISIASASLNRKGRLTVNLTWSNAIGSNVDILRNGSVVATTPNDGAYKDVATNMSSGTYTYQVCETGGGSCSAEVEVSL</sequence>
<dbReference type="InterPro" id="IPR052762">
    <property type="entry name" value="PCW_deacetylase/CE"/>
</dbReference>
<dbReference type="CDD" id="cd00146">
    <property type="entry name" value="PKD"/>
    <property type="match status" value="1"/>
</dbReference>
<organism evidence="3 4">
    <name type="scientific">Thalassotalea nanhaiensis</name>
    <dbReference type="NCBI Taxonomy" id="3065648"/>
    <lineage>
        <taxon>Bacteria</taxon>
        <taxon>Pseudomonadati</taxon>
        <taxon>Pseudomonadota</taxon>
        <taxon>Gammaproteobacteria</taxon>
        <taxon>Alteromonadales</taxon>
        <taxon>Colwelliaceae</taxon>
        <taxon>Thalassotalea</taxon>
    </lineage>
</organism>
<dbReference type="InterPro" id="IPR008979">
    <property type="entry name" value="Galactose-bd-like_sf"/>
</dbReference>
<gene>
    <name evidence="3" type="ORF">RI845_14535</name>
</gene>
<dbReference type="Gene3D" id="2.60.40.10">
    <property type="entry name" value="Immunoglobulins"/>
    <property type="match status" value="1"/>
</dbReference>
<evidence type="ECO:0000313" key="3">
    <source>
        <dbReference type="EMBL" id="WNC67731.1"/>
    </source>
</evidence>
<dbReference type="Gene3D" id="2.60.120.260">
    <property type="entry name" value="Galactose-binding domain-like"/>
    <property type="match status" value="2"/>
</dbReference>
<feature type="signal peptide" evidence="1">
    <location>
        <begin position="1"/>
        <end position="24"/>
    </location>
</feature>
<reference evidence="4" key="1">
    <citation type="submission" date="2023-09" db="EMBL/GenBank/DDBJ databases">
        <authorList>
            <person name="Li S."/>
            <person name="Li X."/>
            <person name="Zhang C."/>
            <person name="Zhao Z."/>
        </authorList>
    </citation>
    <scope>NUCLEOTIDE SEQUENCE [LARGE SCALE GENOMIC DNA]</scope>
    <source>
        <strain evidence="4">SQ345</strain>
    </source>
</reference>
<dbReference type="InterPro" id="IPR013783">
    <property type="entry name" value="Ig-like_fold"/>
</dbReference>
<protein>
    <submittedName>
        <fullName evidence="3">PKD domain-containing protein</fullName>
    </submittedName>
</protein>
<evidence type="ECO:0000256" key="1">
    <source>
        <dbReference type="SAM" id="SignalP"/>
    </source>
</evidence>
<dbReference type="InterPro" id="IPR036514">
    <property type="entry name" value="SGNH_hydro_sf"/>
</dbReference>
<dbReference type="PROSITE" id="PS50093">
    <property type="entry name" value="PKD"/>
    <property type="match status" value="1"/>
</dbReference>
<dbReference type="Pfam" id="PF18911">
    <property type="entry name" value="PKD_4"/>
    <property type="match status" value="1"/>
</dbReference>
<keyword evidence="1" id="KW-0732">Signal</keyword>
<dbReference type="Proteomes" id="UP001248581">
    <property type="component" value="Chromosome"/>
</dbReference>
<dbReference type="InterPro" id="IPR000601">
    <property type="entry name" value="PKD_dom"/>
</dbReference>
<dbReference type="InterPro" id="IPR013830">
    <property type="entry name" value="SGNH_hydro"/>
</dbReference>
<dbReference type="InterPro" id="IPR040794">
    <property type="entry name" value="CE2_N"/>
</dbReference>
<dbReference type="Pfam" id="PF13472">
    <property type="entry name" value="Lipase_GDSL_2"/>
    <property type="match status" value="1"/>
</dbReference>
<dbReference type="SUPFAM" id="SSF52266">
    <property type="entry name" value="SGNH hydrolase"/>
    <property type="match status" value="1"/>
</dbReference>
<dbReference type="InterPro" id="IPR035986">
    <property type="entry name" value="PKD_dom_sf"/>
</dbReference>
<dbReference type="Pfam" id="PF17996">
    <property type="entry name" value="CE2_N"/>
    <property type="match status" value="1"/>
</dbReference>
<evidence type="ECO:0000259" key="2">
    <source>
        <dbReference type="PROSITE" id="PS50093"/>
    </source>
</evidence>
<dbReference type="SUPFAM" id="SSF49785">
    <property type="entry name" value="Galactose-binding domain-like"/>
    <property type="match status" value="1"/>
</dbReference>
<feature type="domain" description="PKD" evidence="2">
    <location>
        <begin position="528"/>
        <end position="615"/>
    </location>
</feature>
<dbReference type="SUPFAM" id="SSF49299">
    <property type="entry name" value="PKD domain"/>
    <property type="match status" value="1"/>
</dbReference>
<dbReference type="InterPro" id="IPR022409">
    <property type="entry name" value="PKD/Chitinase_dom"/>
</dbReference>
<proteinExistence type="predicted"/>
<dbReference type="RefSeq" id="WP_348386890.1">
    <property type="nucleotide sequence ID" value="NZ_CP134146.1"/>
</dbReference>
<dbReference type="Gene3D" id="3.40.50.1110">
    <property type="entry name" value="SGNH hydrolase"/>
    <property type="match status" value="1"/>
</dbReference>
<dbReference type="PANTHER" id="PTHR37834">
    <property type="entry name" value="GDSL-LIKE LIPASE/ACYLHYDROLASE DOMAIN PROTEIN (AFU_ORTHOLOGUE AFUA_2G00620)"/>
    <property type="match status" value="1"/>
</dbReference>
<dbReference type="SMART" id="SM00089">
    <property type="entry name" value="PKD"/>
    <property type="match status" value="1"/>
</dbReference>
<name>A0ABY9TH25_9GAMM</name>
<dbReference type="PANTHER" id="PTHR37834:SF2">
    <property type="entry name" value="ESTERASE, SGNH HYDROLASE-TYPE"/>
    <property type="match status" value="1"/>
</dbReference>
<accession>A0ABY9TH25</accession>
<keyword evidence="4" id="KW-1185">Reference proteome</keyword>
<evidence type="ECO:0000313" key="4">
    <source>
        <dbReference type="Proteomes" id="UP001248581"/>
    </source>
</evidence>